<dbReference type="EMBL" id="RJTM01000128">
    <property type="protein sequence ID" value="RNL80659.1"/>
    <property type="molecule type" value="Genomic_DNA"/>
</dbReference>
<dbReference type="Proteomes" id="UP000267469">
    <property type="component" value="Unassembled WGS sequence"/>
</dbReference>
<comment type="caution">
    <text evidence="2">The sequence shown here is derived from an EMBL/GenBank/DDBJ whole genome shotgun (WGS) entry which is preliminary data.</text>
</comment>
<keyword evidence="3" id="KW-1185">Reference proteome</keyword>
<organism evidence="2 3">
    <name type="scientific">Sinomicrobium pectinilyticum</name>
    <dbReference type="NCBI Taxonomy" id="1084421"/>
    <lineage>
        <taxon>Bacteria</taxon>
        <taxon>Pseudomonadati</taxon>
        <taxon>Bacteroidota</taxon>
        <taxon>Flavobacteriia</taxon>
        <taxon>Flavobacteriales</taxon>
        <taxon>Flavobacteriaceae</taxon>
        <taxon>Sinomicrobium</taxon>
    </lineage>
</organism>
<reference evidence="2 3" key="1">
    <citation type="submission" date="2018-10" db="EMBL/GenBank/DDBJ databases">
        <title>Sinomicrobium pectinilyticum sp. nov., a pectinase-producing bacterium isolated from alkaline and saline soil, and emended description of the genus Sinomicrobium.</title>
        <authorList>
            <person name="Cheng B."/>
            <person name="Li C."/>
            <person name="Lai Q."/>
            <person name="Du M."/>
            <person name="Shao Z."/>
            <person name="Xu P."/>
            <person name="Yang C."/>
        </authorList>
    </citation>
    <scope>NUCLEOTIDE SEQUENCE [LARGE SCALE GENOMIC DNA]</scope>
    <source>
        <strain evidence="2 3">5DNS001</strain>
    </source>
</reference>
<evidence type="ECO:0000259" key="1">
    <source>
        <dbReference type="Pfam" id="PF16117"/>
    </source>
</evidence>
<evidence type="ECO:0000313" key="3">
    <source>
        <dbReference type="Proteomes" id="UP000267469"/>
    </source>
</evidence>
<dbReference type="AlphaFoldDB" id="A0A3N0DYG8"/>
<name>A0A3N0DYG8_SINP1</name>
<sequence>MFYQTTRLLILSGYPSFCPAIKLSCFLGFLFLFSVSFAQNGYPVPETTPTRLFYIQHSNNHNTYVYDARMEGKSLARNNPVEAYRIVYTEGGIRKPLNLAQKKLAYGIATEYLAPDLYEMYLAVSKKLKLYLTLNSHRKPVVTVTVNNRKMYLDRMFVQIKNKTAGVHVKADWVLFEGKDFETSERVTERVMMEE</sequence>
<evidence type="ECO:0000313" key="2">
    <source>
        <dbReference type="EMBL" id="RNL80659.1"/>
    </source>
</evidence>
<gene>
    <name evidence="2" type="ORF">ED312_18955</name>
</gene>
<feature type="domain" description="DUF4833" evidence="1">
    <location>
        <begin position="53"/>
        <end position="190"/>
    </location>
</feature>
<proteinExistence type="predicted"/>
<accession>A0A3N0DYG8</accession>
<dbReference type="OrthoDB" id="9785831at2"/>
<dbReference type="InterPro" id="IPR032269">
    <property type="entry name" value="DUF4833"/>
</dbReference>
<protein>
    <submittedName>
        <fullName evidence="2">DUF4833 domain-containing protein</fullName>
    </submittedName>
</protein>
<dbReference type="Pfam" id="PF16117">
    <property type="entry name" value="DUF4833"/>
    <property type="match status" value="1"/>
</dbReference>